<dbReference type="SUPFAM" id="SSF52151">
    <property type="entry name" value="FabD/lysophospholipase-like"/>
    <property type="match status" value="2"/>
</dbReference>
<dbReference type="InterPro" id="IPR001227">
    <property type="entry name" value="Ac_transferase_dom_sf"/>
</dbReference>
<name>A0ABW0ZPV2_9ACTN</name>
<dbReference type="InterPro" id="IPR009081">
    <property type="entry name" value="PP-bd_ACP"/>
</dbReference>
<dbReference type="SMART" id="SM00822">
    <property type="entry name" value="PKS_KR"/>
    <property type="match status" value="1"/>
</dbReference>
<reference evidence="12" key="1">
    <citation type="journal article" date="2019" name="Int. J. Syst. Evol. Microbiol.">
        <title>The Global Catalogue of Microorganisms (GCM) 10K type strain sequencing project: providing services to taxonomists for standard genome sequencing and annotation.</title>
        <authorList>
            <consortium name="The Broad Institute Genomics Platform"/>
            <consortium name="The Broad Institute Genome Sequencing Center for Infectious Disease"/>
            <person name="Wu L."/>
            <person name="Ma J."/>
        </authorList>
    </citation>
    <scope>NUCLEOTIDE SEQUENCE [LARGE SCALE GENOMIC DNA]</scope>
    <source>
        <strain evidence="12">KCTC 42087</strain>
    </source>
</reference>
<dbReference type="Pfam" id="PF13602">
    <property type="entry name" value="ADH_zinc_N_2"/>
    <property type="match status" value="1"/>
</dbReference>
<dbReference type="InterPro" id="IPR014031">
    <property type="entry name" value="Ketoacyl_synth_C"/>
</dbReference>
<dbReference type="Gene3D" id="3.10.129.110">
    <property type="entry name" value="Polyketide synthase dehydratase"/>
    <property type="match status" value="1"/>
</dbReference>
<dbReference type="PANTHER" id="PTHR43775:SF51">
    <property type="entry name" value="INACTIVE PHENOLPHTHIOCEROL SYNTHESIS POLYKETIDE SYNTHASE TYPE I PKS1-RELATED"/>
    <property type="match status" value="1"/>
</dbReference>
<dbReference type="InterPro" id="IPR036291">
    <property type="entry name" value="NAD(P)-bd_dom_sf"/>
</dbReference>
<dbReference type="InterPro" id="IPR055123">
    <property type="entry name" value="SpnB-like_Rossmann"/>
</dbReference>
<evidence type="ECO:0000256" key="7">
    <source>
        <dbReference type="SAM" id="MobiDB-lite"/>
    </source>
</evidence>
<dbReference type="Pfam" id="PF22953">
    <property type="entry name" value="SpnB_Rossmann"/>
    <property type="match status" value="1"/>
</dbReference>
<feature type="domain" description="Carrier" evidence="8">
    <location>
        <begin position="903"/>
        <end position="978"/>
    </location>
</feature>
<dbReference type="InterPro" id="IPR057326">
    <property type="entry name" value="KR_dom"/>
</dbReference>
<dbReference type="InterPro" id="IPR014030">
    <property type="entry name" value="Ketoacyl_synth_N"/>
</dbReference>
<evidence type="ECO:0000313" key="11">
    <source>
        <dbReference type="EMBL" id="MFC5744433.1"/>
    </source>
</evidence>
<dbReference type="SMART" id="SM00823">
    <property type="entry name" value="PKS_PP"/>
    <property type="match status" value="2"/>
</dbReference>
<dbReference type="InterPro" id="IPR020841">
    <property type="entry name" value="PKS_Beta-ketoAc_synthase_dom"/>
</dbReference>
<dbReference type="InterPro" id="IPR049900">
    <property type="entry name" value="PKS_mFAS_DH"/>
</dbReference>
<feature type="domain" description="Ketosynthase family 3 (KS3)" evidence="9">
    <location>
        <begin position="996"/>
        <end position="1427"/>
    </location>
</feature>
<dbReference type="SMART" id="SM00826">
    <property type="entry name" value="PKS_DH"/>
    <property type="match status" value="1"/>
</dbReference>
<keyword evidence="3" id="KW-0808">Transferase</keyword>
<dbReference type="SUPFAM" id="SSF53901">
    <property type="entry name" value="Thiolase-like"/>
    <property type="match status" value="2"/>
</dbReference>
<feature type="region of interest" description="Disordered" evidence="7">
    <location>
        <begin position="1974"/>
        <end position="2045"/>
    </location>
</feature>
<gene>
    <name evidence="11" type="ORF">ACFPZN_02265</name>
</gene>
<dbReference type="EMBL" id="JBHSON010000002">
    <property type="protein sequence ID" value="MFC5744433.1"/>
    <property type="molecule type" value="Genomic_DNA"/>
</dbReference>
<keyword evidence="1" id="KW-0596">Phosphopantetheine</keyword>
<dbReference type="InterPro" id="IPR032821">
    <property type="entry name" value="PKS_assoc"/>
</dbReference>
<dbReference type="Pfam" id="PF02801">
    <property type="entry name" value="Ketoacyl-synt_C"/>
    <property type="match status" value="2"/>
</dbReference>
<dbReference type="InterPro" id="IPR016035">
    <property type="entry name" value="Acyl_Trfase/lysoPLipase"/>
</dbReference>
<dbReference type="InterPro" id="IPR049551">
    <property type="entry name" value="PKS_DH_C"/>
</dbReference>
<dbReference type="Pfam" id="PF00698">
    <property type="entry name" value="Acyl_transf_1"/>
    <property type="match status" value="2"/>
</dbReference>
<sequence length="3183" mass="332070">MSDAIAVIGLACRLPGAPDPAGFWRLLRNGADAVGEPPDDRRDLRDLAEHTGVRRGGFLERVDAFDADFFGISPREAAAMDPQQRLMLELSWEALENARIAPGTVHGTGTGVFVGAVWDDYAARTYRQGPAAVSEHTMTGVHRSIIANRISYALGLNGPSMAVDTGQSSSLVSVHLAAESLRRGETDLAVAGGVNLMLAPESTLGSLRFGALSPDGRCHTFDARANGYVRGEGGGAVVLKPLSRALADGDPVYCVVRGGATNSDGATEGLTVPSRRAQEEVLREAYRNAGVDPVDVQYVELHGTGTPVGDPIEAGALGAVLGSSRPAGAPLPVGSAKTNVGHLEGAAGIVGFLKTALAISNGEIPPSLNFERPNPRIPLADWGLRVQTEAGPWPSPERPPVAGVSSFGMGGTNCHLVLASPPAAEPATTRTPAEERTGEPRPAPWVVSGRSAQALRAQADRLREFASTEPALDTGDVGFSLATSRTAFEYRAAVVGDDRDDLLAGLRALAQGEPAANVVRDDTIGGGLAFLFSGQGFQRPGMGRALYGCFPAFAAAFDSVRAELDPLLDRPLGEVVWAEDHSADAGLLDRTDHTQAALFAVEVALYRLFQSWGVEPDFVAGHSVGEFAAAHVAGVLTLAGACTLVAARGRLMRELSPGGVMISLQASEDEVRPLLGGGRARLGIAAVNGPSSVVVSGEAAPAVEVAAHFERLGRRTRRLNVSHAFHSPLMAPVLDGLREAAGQVDFHAPSGPRLVSTVTGEIATAERLCSVDHWIDHVRLPVRFADGVRTLQGLGARHFLEVGPGHGLTVMGQENVTGADCAFAPSLDTSPEATAEVRSVTAALGWLHVRGVDVDWEAVFGPHARKVDLPTYAFQRRRHWLHEDRATTPPGTAPPERAEPSDVDMRDLVRANVAAVLGHDDMESVDERRPFKDLGLDSRMAVELRTRLREATGLRLPTALVYDHPTPTALIDHLRSEATGGRAGQAAPGPARPAPDEPVAVVAMSCRFPGGVRGPDDLWRLVAEGTDAISEFPGNRGWDLAELYDPESTRPGTSYTRHGGFLHDADEFDAEFFGVHAREATAMDPQQRLLLESSQEALERAGLDPAALGDAGRPVGVYVGAMAQDYGPRLHESGGGNDGFGGYLLTGATPSVASGRIAYVHGFQGPAVTVDTACSSSLVAIHLAVRALRQGDCGLALAGGVAVMPSPGMFVDFSRQRGLAPDGRCKAFAAGADGTAWAEGVGLLVLERLSDARRHGHPVLALVRGGAINQDGASNGLTAPNGPSQERVIRQALDDAGLSTGEVDAVEAHGTGTALGDPIEAQALLATYGRDREPGRPLWLGSLKSNIGHSQAAAGVGGVIKMVQAMRHGVLPPTLHVDEPTAHVDWSEGGVSLLTRTVPWPESGRPRRAAISSFGISGTNAHLIVEAAPADESVEAAENGTAGGPVPWVVSARSGSALPAQAARLREFAEAEPGASPADIGFSLATTRPRHEHRAVVVGADRAELLAGLDGIARGEPRPNLVTGAATGGGTVFVFPGQGSQWAGMGLDLLESSAAFRGRFEECAAALDPVTGWSLIDVLRGGPDAPSLQRVEVVQPVLFAMMVSLAAEWRAHGVEPDAVVGHSQGEIAAACAAGALSLEDAAKVVALRSRAITALAGTGGMASVPLSATDVRRRPAPWDDRIHIAAINGPRSTAVAGAPGALDAFIAACQADGVDARRIDVDYASHTPDVAVLEERLGDLLAGITPRPSDVPFYSTLTGERIDTARLGPDYWFENLRNTVRFGPAARALMDAGYRVFIEVSPHPVLAAGVQDAADDHGGGAVALGSLRRNQGGRGRFLTSLAQAHTHGTAVDWKAVFPSAARVDLPTYAFQRRRYWLEPPSPALDLGSAGLAPAEHPLLGAAVGLPPDGMLFTGRLAARTPLWLADHAVHGTALLPGTAFLELAIRAGRQVGCGRLEELTLEAPLPLPERGGVQLRVSVGDPDGAGHRSVGVHSRPEDAAPEEPWTRHADGLLAPVPHRGGGEGARPSSASPVEPGAWPPPDAKRVDVGDAYDRLAARGYEYGPTFRGLRAAWRLGDDLFAEVALPEEARDDAHAYGLHPALLDSALHAWLRFGPSAEDGRMLLPFSWTDVALHAEGASVLRVRMAPADGGGVTIEAADAAGTPVCTIGGLDLREATTESLRGADKRFQALFRMGWTSITGPPSSPSARLAVLDEELDAVDAPAFADLAALGEAVDGGLAVPDTVLALCPGGDAGSPLEAAHDITQRVLDLVQAWLADERFAASRLALVTRNAVAVDEGVEVDAEGLAQAPAWGLVRSAQSENPDRFVLVDVDDDDASRSALRAAVATGEPQLAVRGGEVHAARLAGAASGEALIPPEGATAWRLDVTSTGTLENLALLPSPEASAPLASGQVRVAVRAAGVNFKDVLLALGLLDGASDEPIGKEGAGVVLEVGPDVTDLAPGDSVMGLFEGAFGPKAVTDRRLVAPVPEGWSFEQAASVPVVFLTAYLCLVDVAGVRPGESVLVHAATGGVGMAAVQLARHLGAEVFGTAGPGKRHALEEMGLDDDHVASSRSLEFEDRFAAGGGADVVLNSLAGEFTDASLRLVPRGGRFVEMGKTDVRDPVRVAAVHPGVRYEAFDLPAVPPDRVRAALGELLDLFARGALEPLPRTTWEVQRAPEAFRLLSGAGHIGKIVLTMPRALDPRGTVLVTGGTGTLGGLLARHLVTGHGIRHLLLTSRRGPDAPGAADLVAELAELGAEATVAACDVADRRAVARLLAEVPDARPLTAVVHTAGLLDDAVTSSLTSRRLQRVMRPKADAAWHLHELTAGQDLAAFVLFSSAAGVLGEAGQGNYAAANALLDALARRRRALGLPACSLAWGFWEQRTGMTGHLDDADVARMRRSGMAPLPTGEALALFDAALMMGRPALVPMRLDAAALREHGAVPPLLSGLVRAVPRAGARRAATPNGRNGGAASDGAEAQDDASLARRLAGMPEDEQETALMDLVRAHAATILGQVGPELVEPGRAFKELGFDSLTSVELRNRLTAATGVRLRASVTSDFPTPKDLTRHLLTTLGDSAADAETETGAGAPGGERQPGPELAERFSIGYRMDDGGRIHPAGMRRSFRGTLALPVSSGVKIPRSAGAADLGRPAPSRRGADDRASAHRPVTGRNPHVSRDETTR</sequence>
<dbReference type="InterPro" id="IPR020806">
    <property type="entry name" value="PKS_PP-bd"/>
</dbReference>
<feature type="compositionally biased region" description="Basic and acidic residues" evidence="7">
    <location>
        <begin position="1994"/>
        <end position="2010"/>
    </location>
</feature>
<dbReference type="InterPro" id="IPR020843">
    <property type="entry name" value="ER"/>
</dbReference>
<feature type="region of interest" description="Disordered" evidence="7">
    <location>
        <begin position="422"/>
        <end position="445"/>
    </location>
</feature>
<proteinExistence type="predicted"/>
<dbReference type="PANTHER" id="PTHR43775">
    <property type="entry name" value="FATTY ACID SYNTHASE"/>
    <property type="match status" value="1"/>
</dbReference>
<dbReference type="InterPro" id="IPR016036">
    <property type="entry name" value="Malonyl_transacylase_ACP-bd"/>
</dbReference>
<dbReference type="Proteomes" id="UP001596074">
    <property type="component" value="Unassembled WGS sequence"/>
</dbReference>
<feature type="region of interest" description="Disordered" evidence="7">
    <location>
        <begin position="3136"/>
        <end position="3183"/>
    </location>
</feature>
<keyword evidence="5" id="KW-0012">Acyltransferase</keyword>
<dbReference type="Pfam" id="PF00109">
    <property type="entry name" value="ketoacyl-synt"/>
    <property type="match status" value="2"/>
</dbReference>
<evidence type="ECO:0000259" key="9">
    <source>
        <dbReference type="PROSITE" id="PS52004"/>
    </source>
</evidence>
<dbReference type="PROSITE" id="PS52004">
    <property type="entry name" value="KS3_2"/>
    <property type="match status" value="2"/>
</dbReference>
<feature type="region of interest" description="C-terminal hotdog fold" evidence="6">
    <location>
        <begin position="2043"/>
        <end position="2182"/>
    </location>
</feature>
<dbReference type="SMART" id="SM00825">
    <property type="entry name" value="PKS_KS"/>
    <property type="match status" value="2"/>
</dbReference>
<feature type="domain" description="Carrier" evidence="8">
    <location>
        <begin position="3000"/>
        <end position="3075"/>
    </location>
</feature>
<dbReference type="PROSITE" id="PS00606">
    <property type="entry name" value="KS3_1"/>
    <property type="match status" value="1"/>
</dbReference>
<feature type="region of interest" description="Disordered" evidence="7">
    <location>
        <begin position="2959"/>
        <end position="2984"/>
    </location>
</feature>
<evidence type="ECO:0000259" key="8">
    <source>
        <dbReference type="PROSITE" id="PS50075"/>
    </source>
</evidence>
<keyword evidence="4" id="KW-0511">Multifunctional enzyme</keyword>
<dbReference type="PROSITE" id="PS00012">
    <property type="entry name" value="PHOSPHOPANTETHEINE"/>
    <property type="match status" value="1"/>
</dbReference>
<dbReference type="InterPro" id="IPR020807">
    <property type="entry name" value="PKS_DH"/>
</dbReference>
<organism evidence="11 12">
    <name type="scientific">Actinomadura rugatobispora</name>
    <dbReference type="NCBI Taxonomy" id="1994"/>
    <lineage>
        <taxon>Bacteria</taxon>
        <taxon>Bacillati</taxon>
        <taxon>Actinomycetota</taxon>
        <taxon>Actinomycetes</taxon>
        <taxon>Streptosporangiales</taxon>
        <taxon>Thermomonosporaceae</taxon>
        <taxon>Actinomadura</taxon>
    </lineage>
</organism>
<dbReference type="SUPFAM" id="SSF51735">
    <property type="entry name" value="NAD(P)-binding Rossmann-fold domains"/>
    <property type="match status" value="3"/>
</dbReference>
<feature type="region of interest" description="N-terminal hotdog fold" evidence="6">
    <location>
        <begin position="1896"/>
        <end position="2020"/>
    </location>
</feature>
<dbReference type="Gene3D" id="3.40.47.10">
    <property type="match status" value="2"/>
</dbReference>
<dbReference type="PROSITE" id="PS50075">
    <property type="entry name" value="CARRIER"/>
    <property type="match status" value="2"/>
</dbReference>
<dbReference type="SUPFAM" id="SSF47336">
    <property type="entry name" value="ACP-like"/>
    <property type="match status" value="2"/>
</dbReference>
<feature type="compositionally biased region" description="Low complexity" evidence="7">
    <location>
        <begin position="422"/>
        <end position="431"/>
    </location>
</feature>
<dbReference type="InterPro" id="IPR049552">
    <property type="entry name" value="PKS_DH_N"/>
</dbReference>
<dbReference type="RefSeq" id="WP_378279586.1">
    <property type="nucleotide sequence ID" value="NZ_JBHSON010000002.1"/>
</dbReference>
<dbReference type="InterPro" id="IPR018201">
    <property type="entry name" value="Ketoacyl_synth_AS"/>
</dbReference>
<dbReference type="SUPFAM" id="SSF55048">
    <property type="entry name" value="Probable ACP-binding domain of malonyl-CoA ACP transacylase"/>
    <property type="match status" value="2"/>
</dbReference>
<dbReference type="InterPro" id="IPR013154">
    <property type="entry name" value="ADH-like_N"/>
</dbReference>
<evidence type="ECO:0000259" key="10">
    <source>
        <dbReference type="PROSITE" id="PS52019"/>
    </source>
</evidence>
<feature type="active site" description="Proton acceptor; for dehydratase activity" evidence="6">
    <location>
        <position position="1927"/>
    </location>
</feature>
<evidence type="ECO:0000256" key="6">
    <source>
        <dbReference type="PROSITE-ProRule" id="PRU01363"/>
    </source>
</evidence>
<dbReference type="Pfam" id="PF21089">
    <property type="entry name" value="PKS_DH_N"/>
    <property type="match status" value="1"/>
</dbReference>
<dbReference type="Gene3D" id="3.40.366.10">
    <property type="entry name" value="Malonyl-Coenzyme A Acyl Carrier Protein, domain 2"/>
    <property type="match status" value="2"/>
</dbReference>
<feature type="compositionally biased region" description="Low complexity" evidence="7">
    <location>
        <begin position="2959"/>
        <end position="2968"/>
    </location>
</feature>
<dbReference type="Gene3D" id="3.40.50.720">
    <property type="entry name" value="NAD(P)-binding Rossmann-like Domain"/>
    <property type="match status" value="1"/>
</dbReference>
<keyword evidence="12" id="KW-1185">Reference proteome</keyword>
<dbReference type="Pfam" id="PF00550">
    <property type="entry name" value="PP-binding"/>
    <property type="match status" value="2"/>
</dbReference>
<evidence type="ECO:0000256" key="1">
    <source>
        <dbReference type="ARBA" id="ARBA00022450"/>
    </source>
</evidence>
<feature type="region of interest" description="Disordered" evidence="7">
    <location>
        <begin position="3080"/>
        <end position="3100"/>
    </location>
</feature>
<dbReference type="InterPro" id="IPR006162">
    <property type="entry name" value="Ppantetheine_attach_site"/>
</dbReference>
<dbReference type="InterPro" id="IPR036736">
    <property type="entry name" value="ACP-like_sf"/>
</dbReference>
<dbReference type="InterPro" id="IPR013968">
    <property type="entry name" value="PKS_KR"/>
</dbReference>
<dbReference type="InterPro" id="IPR014043">
    <property type="entry name" value="Acyl_transferase_dom"/>
</dbReference>
<feature type="region of interest" description="Disordered" evidence="7">
    <location>
        <begin position="882"/>
        <end position="901"/>
    </location>
</feature>
<evidence type="ECO:0000256" key="4">
    <source>
        <dbReference type="ARBA" id="ARBA00023268"/>
    </source>
</evidence>
<evidence type="ECO:0000313" key="12">
    <source>
        <dbReference type="Proteomes" id="UP001596074"/>
    </source>
</evidence>
<evidence type="ECO:0000256" key="3">
    <source>
        <dbReference type="ARBA" id="ARBA00022679"/>
    </source>
</evidence>
<dbReference type="CDD" id="cd08956">
    <property type="entry name" value="KR_3_FAS_SDR_x"/>
    <property type="match status" value="1"/>
</dbReference>
<dbReference type="Pfam" id="PF14765">
    <property type="entry name" value="PS-DH"/>
    <property type="match status" value="1"/>
</dbReference>
<dbReference type="PROSITE" id="PS52019">
    <property type="entry name" value="PKS_MFAS_DH"/>
    <property type="match status" value="1"/>
</dbReference>
<keyword evidence="2" id="KW-0597">Phosphoprotein</keyword>
<dbReference type="InterPro" id="IPR011032">
    <property type="entry name" value="GroES-like_sf"/>
</dbReference>
<feature type="domain" description="PKS/mFAS DH" evidence="10">
    <location>
        <begin position="1896"/>
        <end position="2182"/>
    </location>
</feature>
<dbReference type="Gene3D" id="1.10.1200.10">
    <property type="entry name" value="ACP-like"/>
    <property type="match status" value="2"/>
</dbReference>
<evidence type="ECO:0000256" key="5">
    <source>
        <dbReference type="ARBA" id="ARBA00023315"/>
    </source>
</evidence>
<comment type="caution">
    <text evidence="11">The sequence shown here is derived from an EMBL/GenBank/DDBJ whole genome shotgun (WGS) entry which is preliminary data.</text>
</comment>
<dbReference type="SMART" id="SM01294">
    <property type="entry name" value="PKS_PP_betabranch"/>
    <property type="match status" value="1"/>
</dbReference>
<dbReference type="CDD" id="cd00833">
    <property type="entry name" value="PKS"/>
    <property type="match status" value="2"/>
</dbReference>
<dbReference type="Pfam" id="PF16197">
    <property type="entry name" value="KAsynt_C_assoc"/>
    <property type="match status" value="2"/>
</dbReference>
<dbReference type="Pfam" id="PF08240">
    <property type="entry name" value="ADH_N"/>
    <property type="match status" value="1"/>
</dbReference>
<dbReference type="InterPro" id="IPR042104">
    <property type="entry name" value="PKS_dehydratase_sf"/>
</dbReference>
<dbReference type="Gene3D" id="3.30.70.3290">
    <property type="match status" value="2"/>
</dbReference>
<dbReference type="CDD" id="cd05195">
    <property type="entry name" value="enoyl_red"/>
    <property type="match status" value="1"/>
</dbReference>
<protein>
    <submittedName>
        <fullName evidence="11">Type I polyketide synthase</fullName>
    </submittedName>
</protein>
<accession>A0ABW0ZPV2</accession>
<feature type="domain" description="Ketosynthase family 3 (KS3)" evidence="9">
    <location>
        <begin position="2"/>
        <end position="420"/>
    </location>
</feature>
<dbReference type="Pfam" id="PF08659">
    <property type="entry name" value="KR"/>
    <property type="match status" value="1"/>
</dbReference>
<dbReference type="InterPro" id="IPR050091">
    <property type="entry name" value="PKS_NRPS_Biosynth_Enz"/>
</dbReference>
<dbReference type="InterPro" id="IPR016039">
    <property type="entry name" value="Thiolase-like"/>
</dbReference>
<dbReference type="SMART" id="SM00827">
    <property type="entry name" value="PKS_AT"/>
    <property type="match status" value="2"/>
</dbReference>
<dbReference type="SMART" id="SM00829">
    <property type="entry name" value="PKS_ER"/>
    <property type="match status" value="1"/>
</dbReference>
<feature type="active site" description="Proton donor; for dehydratase activity" evidence="6">
    <location>
        <position position="2104"/>
    </location>
</feature>
<dbReference type="Gene3D" id="3.40.50.11460">
    <property type="match status" value="1"/>
</dbReference>
<dbReference type="SUPFAM" id="SSF50129">
    <property type="entry name" value="GroES-like"/>
    <property type="match status" value="1"/>
</dbReference>
<evidence type="ECO:0000256" key="2">
    <source>
        <dbReference type="ARBA" id="ARBA00022553"/>
    </source>
</evidence>
<dbReference type="Gene3D" id="3.90.180.10">
    <property type="entry name" value="Medium-chain alcohol dehydrogenases, catalytic domain"/>
    <property type="match status" value="1"/>
</dbReference>